<protein>
    <submittedName>
        <fullName evidence="2">Uncharacterized protein</fullName>
    </submittedName>
</protein>
<gene>
    <name evidence="2" type="ORF">niasHS_007751</name>
</gene>
<evidence type="ECO:0000313" key="2">
    <source>
        <dbReference type="EMBL" id="KAL3092542.1"/>
    </source>
</evidence>
<comment type="caution">
    <text evidence="2">The sequence shown here is derived from an EMBL/GenBank/DDBJ whole genome shotgun (WGS) entry which is preliminary data.</text>
</comment>
<accession>A0ABD2JPQ2</accession>
<name>A0ABD2JPQ2_HETSC</name>
<reference evidence="2 3" key="1">
    <citation type="submission" date="2024-10" db="EMBL/GenBank/DDBJ databases">
        <authorList>
            <person name="Kim D."/>
        </authorList>
    </citation>
    <scope>NUCLEOTIDE SEQUENCE [LARGE SCALE GENOMIC DNA]</scope>
    <source>
        <strain evidence="2">Taebaek</strain>
    </source>
</reference>
<feature type="compositionally biased region" description="Polar residues" evidence="1">
    <location>
        <begin position="203"/>
        <end position="212"/>
    </location>
</feature>
<feature type="compositionally biased region" description="Polar residues" evidence="1">
    <location>
        <begin position="239"/>
        <end position="249"/>
    </location>
</feature>
<feature type="compositionally biased region" description="Basic and acidic residues" evidence="1">
    <location>
        <begin position="336"/>
        <end position="357"/>
    </location>
</feature>
<evidence type="ECO:0000256" key="1">
    <source>
        <dbReference type="SAM" id="MobiDB-lite"/>
    </source>
</evidence>
<feature type="compositionally biased region" description="Basic and acidic residues" evidence="1">
    <location>
        <begin position="281"/>
        <end position="292"/>
    </location>
</feature>
<evidence type="ECO:0000313" key="3">
    <source>
        <dbReference type="Proteomes" id="UP001620645"/>
    </source>
</evidence>
<sequence>MTIETKFQPKTQFFIKKTKKMLAPIMTKEMKLFPSQPLPSRVKNVRSRAQSLKEFYAAASSANSASQIGGGGGGTAGGGRHATANSLVLLHEISGGGGTRATAAVRQKNSKSIGHLPTNAAVKNLLRNARTAGAGGETAQSQTNQTANETTSNLAAVAANGREKGGGTVQQHKCSSSLVSLKKPLDSIEEGVEMHPSSSSSPKITSIGQQEPKTPKYEAKNEATTVDGCDGGTTERNAKSTANSQQQQSAEKENNRSSSRTRSSRERKKQNRSGEEEGDREDEKGKDREKNAKSGGGNIISSGCFTMWLRSSKRKKGKAKGGGTATEPTVVAQSPRTDDLAKKDAAKNNERMERGKK</sequence>
<dbReference type="EMBL" id="JBICCN010000118">
    <property type="protein sequence ID" value="KAL3092542.1"/>
    <property type="molecule type" value="Genomic_DNA"/>
</dbReference>
<organism evidence="2 3">
    <name type="scientific">Heterodera schachtii</name>
    <name type="common">Sugarbeet cyst nematode worm</name>
    <name type="synonym">Tylenchus schachtii</name>
    <dbReference type="NCBI Taxonomy" id="97005"/>
    <lineage>
        <taxon>Eukaryota</taxon>
        <taxon>Metazoa</taxon>
        <taxon>Ecdysozoa</taxon>
        <taxon>Nematoda</taxon>
        <taxon>Chromadorea</taxon>
        <taxon>Rhabditida</taxon>
        <taxon>Tylenchina</taxon>
        <taxon>Tylenchomorpha</taxon>
        <taxon>Tylenchoidea</taxon>
        <taxon>Heteroderidae</taxon>
        <taxon>Heteroderinae</taxon>
        <taxon>Heterodera</taxon>
    </lineage>
</organism>
<keyword evidence="3" id="KW-1185">Reference proteome</keyword>
<proteinExistence type="predicted"/>
<dbReference type="Proteomes" id="UP001620645">
    <property type="component" value="Unassembled WGS sequence"/>
</dbReference>
<dbReference type="AlphaFoldDB" id="A0ABD2JPQ2"/>
<feature type="region of interest" description="Disordered" evidence="1">
    <location>
        <begin position="189"/>
        <end position="357"/>
    </location>
</feature>